<dbReference type="EMBL" id="FWXZ01000001">
    <property type="protein sequence ID" value="SMC35817.1"/>
    <property type="molecule type" value="Genomic_DNA"/>
</dbReference>
<evidence type="ECO:0000313" key="2">
    <source>
        <dbReference type="Proteomes" id="UP000192328"/>
    </source>
</evidence>
<accession>A0AC61PHK1</accession>
<organism evidence="1 2">
    <name type="scientific">Aristaeella lactis</name>
    <dbReference type="NCBI Taxonomy" id="3046383"/>
    <lineage>
        <taxon>Bacteria</taxon>
        <taxon>Bacillati</taxon>
        <taxon>Bacillota</taxon>
        <taxon>Clostridia</taxon>
        <taxon>Eubacteriales</taxon>
        <taxon>Aristaeellaceae</taxon>
        <taxon>Aristaeella</taxon>
    </lineage>
</organism>
<gene>
    <name evidence="1" type="ORF">SAMN06297397_0233</name>
</gene>
<reference evidence="1" key="1">
    <citation type="submission" date="2017-04" db="EMBL/GenBank/DDBJ databases">
        <authorList>
            <person name="Varghese N."/>
            <person name="Submissions S."/>
        </authorList>
    </citation>
    <scope>NUCLEOTIDE SEQUENCE</scope>
    <source>
        <strain evidence="1">WTE2008</strain>
    </source>
</reference>
<dbReference type="Proteomes" id="UP000192328">
    <property type="component" value="Unassembled WGS sequence"/>
</dbReference>
<name>A0AC61PHK1_9FIRM</name>
<protein>
    <submittedName>
        <fullName evidence="1">Uncharacterized protein</fullName>
    </submittedName>
</protein>
<keyword evidence="2" id="KW-1185">Reference proteome</keyword>
<sequence>MKSKTLPKVVGVIIIVVAALLVIFGIFLYTGHMEHNHEQGHIDIEQVVTDEEHEYVLDLGFSFELEHEGDHSFPVWLHADSSVAVTELESTMPCTLTLYDKEDKELWSDQIKAGMEITPGVEEGEYRFQLVMCGNGKGRIVIDDGCGEEHANP</sequence>
<evidence type="ECO:0000313" key="1">
    <source>
        <dbReference type="EMBL" id="SMC35817.1"/>
    </source>
</evidence>
<proteinExistence type="predicted"/>
<comment type="caution">
    <text evidence="1">The sequence shown here is derived from an EMBL/GenBank/DDBJ whole genome shotgun (WGS) entry which is preliminary data.</text>
</comment>